<organism evidence="3 4">
    <name type="scientific">Blautia obeum</name>
    <dbReference type="NCBI Taxonomy" id="40520"/>
    <lineage>
        <taxon>Bacteria</taxon>
        <taxon>Bacillati</taxon>
        <taxon>Bacillota</taxon>
        <taxon>Clostridia</taxon>
        <taxon>Lachnospirales</taxon>
        <taxon>Lachnospiraceae</taxon>
        <taxon>Blautia</taxon>
    </lineage>
</organism>
<evidence type="ECO:0000259" key="1">
    <source>
        <dbReference type="Pfam" id="PF00534"/>
    </source>
</evidence>
<dbReference type="PANTHER" id="PTHR12526">
    <property type="entry name" value="GLYCOSYLTRANSFERASE"/>
    <property type="match status" value="1"/>
</dbReference>
<dbReference type="GO" id="GO:0016757">
    <property type="term" value="F:glycosyltransferase activity"/>
    <property type="evidence" value="ECO:0007669"/>
    <property type="project" value="InterPro"/>
</dbReference>
<reference evidence="3 4" key="1">
    <citation type="submission" date="2018-08" db="EMBL/GenBank/DDBJ databases">
        <title>A genome reference for cultivated species of the human gut microbiota.</title>
        <authorList>
            <person name="Zou Y."/>
            <person name="Xue W."/>
            <person name="Luo G."/>
        </authorList>
    </citation>
    <scope>NUCLEOTIDE SEQUENCE [LARGE SCALE GENOMIC DNA]</scope>
    <source>
        <strain evidence="3 4">AF25-21</strain>
    </source>
</reference>
<proteinExistence type="predicted"/>
<keyword evidence="3" id="KW-0808">Transferase</keyword>
<evidence type="ECO:0000313" key="3">
    <source>
        <dbReference type="EMBL" id="RGR48684.1"/>
    </source>
</evidence>
<gene>
    <name evidence="3" type="ORF">DWY46_10495</name>
</gene>
<dbReference type="EMBL" id="QRUH01000007">
    <property type="protein sequence ID" value="RGR48684.1"/>
    <property type="molecule type" value="Genomic_DNA"/>
</dbReference>
<dbReference type="InterPro" id="IPR028098">
    <property type="entry name" value="Glyco_trans_4-like_N"/>
</dbReference>
<evidence type="ECO:0000259" key="2">
    <source>
        <dbReference type="Pfam" id="PF13477"/>
    </source>
</evidence>
<dbReference type="Pfam" id="PF13477">
    <property type="entry name" value="Glyco_trans_4_2"/>
    <property type="match status" value="1"/>
</dbReference>
<dbReference type="PANTHER" id="PTHR12526:SF630">
    <property type="entry name" value="GLYCOSYLTRANSFERASE"/>
    <property type="match status" value="1"/>
</dbReference>
<accession>A0A412EQN7</accession>
<feature type="domain" description="Glycosyl transferase family 1" evidence="1">
    <location>
        <begin position="189"/>
        <end position="355"/>
    </location>
</feature>
<dbReference type="RefSeq" id="WP_118031458.1">
    <property type="nucleotide sequence ID" value="NZ_QRUH01000007.1"/>
</dbReference>
<name>A0A412EQN7_9FIRM</name>
<feature type="domain" description="Glycosyltransferase subfamily 4-like N-terminal" evidence="2">
    <location>
        <begin position="3"/>
        <end position="144"/>
    </location>
</feature>
<dbReference type="InterPro" id="IPR001296">
    <property type="entry name" value="Glyco_trans_1"/>
</dbReference>
<dbReference type="Pfam" id="PF00534">
    <property type="entry name" value="Glycos_transf_1"/>
    <property type="match status" value="1"/>
</dbReference>
<dbReference type="Gene3D" id="3.40.50.2000">
    <property type="entry name" value="Glycogen Phosphorylase B"/>
    <property type="match status" value="2"/>
</dbReference>
<protein>
    <submittedName>
        <fullName evidence="3">Glycosyltransferase family 1 protein</fullName>
    </submittedName>
</protein>
<dbReference type="Proteomes" id="UP000285839">
    <property type="component" value="Unassembled WGS sequence"/>
</dbReference>
<dbReference type="AlphaFoldDB" id="A0A412EQN7"/>
<dbReference type="SUPFAM" id="SSF53756">
    <property type="entry name" value="UDP-Glycosyltransferase/glycogen phosphorylase"/>
    <property type="match status" value="1"/>
</dbReference>
<evidence type="ECO:0000313" key="4">
    <source>
        <dbReference type="Proteomes" id="UP000285839"/>
    </source>
</evidence>
<comment type="caution">
    <text evidence="3">The sequence shown here is derived from an EMBL/GenBank/DDBJ whole genome shotgun (WGS) entry which is preliminary data.</text>
</comment>
<sequence>MKKICFVTTVSITIKSFLLQFKDYLVNKDYDVTFICNTDESMYELCNDQVHYIPVPMKRGVGLDGLSVINKLTKIFRENKFDIIQYSTPNAALYASIAAKRAGCANRLYCQWGIRYMGFDGGIKRVIFKEIEKIVCNKSSVIECESYSIYRFSISEKLYPASKASVIWNGSACGVDLNKYCIDKKAKWREEIRSELKIAENAPVFGYVGRITRDKGANELLTAFREVVKKKNAYLLMIGMFDDANTIEADLRKWAEESKNVIFVDWTDKVEKYYSAMDVFCSLSYREGFGLVVIEAAAMGLPGIVTDVPGQVDTIEPNVDGWSVPAKNVDKVINTIEHCIDNPEEVRKYGCNARRHVEEKYEQNELFKRLTEHRDSLCKAGK</sequence>